<gene>
    <name evidence="3" type="primary">jg11280</name>
    <name evidence="3" type="ORF">PAEG_LOCUS8048</name>
</gene>
<reference evidence="3" key="1">
    <citation type="submission" date="2022-03" db="EMBL/GenBank/DDBJ databases">
        <authorList>
            <person name="Lindestad O."/>
        </authorList>
    </citation>
    <scope>NUCLEOTIDE SEQUENCE</scope>
</reference>
<dbReference type="InterPro" id="IPR036928">
    <property type="entry name" value="AS_sf"/>
</dbReference>
<dbReference type="EMBL" id="CAKXAJ010023403">
    <property type="protein sequence ID" value="CAH2227681.1"/>
    <property type="molecule type" value="Genomic_DNA"/>
</dbReference>
<dbReference type="AlphaFoldDB" id="A0A8S4QYC3"/>
<dbReference type="Gene3D" id="3.90.1300.10">
    <property type="entry name" value="Amidase signature (AS) domain"/>
    <property type="match status" value="1"/>
</dbReference>
<proteinExistence type="predicted"/>
<organism evidence="3 4">
    <name type="scientific">Pararge aegeria aegeria</name>
    <dbReference type="NCBI Taxonomy" id="348720"/>
    <lineage>
        <taxon>Eukaryota</taxon>
        <taxon>Metazoa</taxon>
        <taxon>Ecdysozoa</taxon>
        <taxon>Arthropoda</taxon>
        <taxon>Hexapoda</taxon>
        <taxon>Insecta</taxon>
        <taxon>Pterygota</taxon>
        <taxon>Neoptera</taxon>
        <taxon>Endopterygota</taxon>
        <taxon>Lepidoptera</taxon>
        <taxon>Glossata</taxon>
        <taxon>Ditrysia</taxon>
        <taxon>Papilionoidea</taxon>
        <taxon>Nymphalidae</taxon>
        <taxon>Satyrinae</taxon>
        <taxon>Satyrini</taxon>
        <taxon>Parargina</taxon>
        <taxon>Pararge</taxon>
    </lineage>
</organism>
<protein>
    <submittedName>
        <fullName evidence="3">Jg11280 protein</fullName>
    </submittedName>
</protein>
<comment type="caution">
    <text evidence="3">The sequence shown here is derived from an EMBL/GenBank/DDBJ whole genome shotgun (WGS) entry which is preliminary data.</text>
</comment>
<feature type="region of interest" description="Disordered" evidence="1">
    <location>
        <begin position="1"/>
        <end position="32"/>
    </location>
</feature>
<dbReference type="SUPFAM" id="SSF75304">
    <property type="entry name" value="Amidase signature (AS) enzymes"/>
    <property type="match status" value="1"/>
</dbReference>
<feature type="non-terminal residue" evidence="3">
    <location>
        <position position="1"/>
    </location>
</feature>
<evidence type="ECO:0000256" key="1">
    <source>
        <dbReference type="SAM" id="MobiDB-lite"/>
    </source>
</evidence>
<sequence>EDDVRQETRNMLFGQTNNPYHTGRTSGGSSGGEAALCAALASPISLCE</sequence>
<keyword evidence="4" id="KW-1185">Reference proteome</keyword>
<dbReference type="InterPro" id="IPR023631">
    <property type="entry name" value="Amidase_dom"/>
</dbReference>
<dbReference type="PANTHER" id="PTHR43372:SF1">
    <property type="entry name" value="LD38433P"/>
    <property type="match status" value="1"/>
</dbReference>
<dbReference type="Proteomes" id="UP000838756">
    <property type="component" value="Unassembled WGS sequence"/>
</dbReference>
<dbReference type="Pfam" id="PF01425">
    <property type="entry name" value="Amidase"/>
    <property type="match status" value="1"/>
</dbReference>
<evidence type="ECO:0000313" key="4">
    <source>
        <dbReference type="Proteomes" id="UP000838756"/>
    </source>
</evidence>
<name>A0A8S4QYC3_9NEOP</name>
<dbReference type="PANTHER" id="PTHR43372">
    <property type="entry name" value="FATTY-ACID AMIDE HYDROLASE"/>
    <property type="match status" value="1"/>
</dbReference>
<accession>A0A8S4QYC3</accession>
<evidence type="ECO:0000313" key="3">
    <source>
        <dbReference type="EMBL" id="CAH2227681.1"/>
    </source>
</evidence>
<dbReference type="InterPro" id="IPR052739">
    <property type="entry name" value="FAAH2"/>
</dbReference>
<feature type="domain" description="Amidase" evidence="2">
    <location>
        <begin position="7"/>
        <end position="46"/>
    </location>
</feature>
<evidence type="ECO:0000259" key="2">
    <source>
        <dbReference type="Pfam" id="PF01425"/>
    </source>
</evidence>
<dbReference type="GO" id="GO:0012505">
    <property type="term" value="C:endomembrane system"/>
    <property type="evidence" value="ECO:0007669"/>
    <property type="project" value="TreeGrafter"/>
</dbReference>